<feature type="region of interest" description="Disordered" evidence="1">
    <location>
        <begin position="122"/>
        <end position="150"/>
    </location>
</feature>
<comment type="caution">
    <text evidence="2">The sequence shown here is derived from an EMBL/GenBank/DDBJ whole genome shotgun (WGS) entry which is preliminary data.</text>
</comment>
<dbReference type="EMBL" id="BPLQ01006271">
    <property type="protein sequence ID" value="GIY21211.1"/>
    <property type="molecule type" value="Genomic_DNA"/>
</dbReference>
<organism evidence="2 3">
    <name type="scientific">Caerostris darwini</name>
    <dbReference type="NCBI Taxonomy" id="1538125"/>
    <lineage>
        <taxon>Eukaryota</taxon>
        <taxon>Metazoa</taxon>
        <taxon>Ecdysozoa</taxon>
        <taxon>Arthropoda</taxon>
        <taxon>Chelicerata</taxon>
        <taxon>Arachnida</taxon>
        <taxon>Araneae</taxon>
        <taxon>Araneomorphae</taxon>
        <taxon>Entelegynae</taxon>
        <taxon>Araneoidea</taxon>
        <taxon>Araneidae</taxon>
        <taxon>Caerostris</taxon>
    </lineage>
</organism>
<feature type="compositionally biased region" description="Basic and acidic residues" evidence="1">
    <location>
        <begin position="123"/>
        <end position="133"/>
    </location>
</feature>
<dbReference type="Proteomes" id="UP001054837">
    <property type="component" value="Unassembled WGS sequence"/>
</dbReference>
<reference evidence="2 3" key="1">
    <citation type="submission" date="2021-06" db="EMBL/GenBank/DDBJ databases">
        <title>Caerostris darwini draft genome.</title>
        <authorList>
            <person name="Kono N."/>
            <person name="Arakawa K."/>
        </authorList>
    </citation>
    <scope>NUCLEOTIDE SEQUENCE [LARGE SCALE GENOMIC DNA]</scope>
</reference>
<name>A0AAV4RJY8_9ARAC</name>
<evidence type="ECO:0000313" key="2">
    <source>
        <dbReference type="EMBL" id="GIY21211.1"/>
    </source>
</evidence>
<gene>
    <name evidence="2" type="ORF">CDAR_489851</name>
</gene>
<keyword evidence="3" id="KW-1185">Reference proteome</keyword>
<proteinExistence type="predicted"/>
<evidence type="ECO:0000313" key="3">
    <source>
        <dbReference type="Proteomes" id="UP001054837"/>
    </source>
</evidence>
<accession>A0AAV4RJY8</accession>
<evidence type="ECO:0000256" key="1">
    <source>
        <dbReference type="SAM" id="MobiDB-lite"/>
    </source>
</evidence>
<sequence>MAFRRSSLQGLTFIAVVPEGWQSVDRLQSVWKCSGPTMGRRMAEEEYLSTDICCEDAERKNCFRWTYEAVHFNGLNILTLRLLQAVIENNDTLSGTKSEMIHQASPSTEVVHRRGIIVTRPLMNDDSKLEDTGKNAPQNDLAMRERSRSA</sequence>
<dbReference type="AlphaFoldDB" id="A0AAV4RJY8"/>
<protein>
    <submittedName>
        <fullName evidence="2">Uncharacterized protein</fullName>
    </submittedName>
</protein>